<dbReference type="Proteomes" id="UP001642484">
    <property type="component" value="Unassembled WGS sequence"/>
</dbReference>
<keyword evidence="2" id="KW-1185">Reference proteome</keyword>
<proteinExistence type="predicted"/>
<reference evidence="1 2" key="1">
    <citation type="submission" date="2024-02" db="EMBL/GenBank/DDBJ databases">
        <authorList>
            <person name="Chen Y."/>
            <person name="Shah S."/>
            <person name="Dougan E. K."/>
            <person name="Thang M."/>
            <person name="Chan C."/>
        </authorList>
    </citation>
    <scope>NUCLEOTIDE SEQUENCE [LARGE SCALE GENOMIC DNA]</scope>
</reference>
<accession>A0ABP0LRZ7</accession>
<evidence type="ECO:0000313" key="1">
    <source>
        <dbReference type="EMBL" id="CAK9041986.1"/>
    </source>
</evidence>
<dbReference type="EMBL" id="CAXAMN010013891">
    <property type="protein sequence ID" value="CAK9041986.1"/>
    <property type="molecule type" value="Genomic_DNA"/>
</dbReference>
<organism evidence="1 2">
    <name type="scientific">Durusdinium trenchii</name>
    <dbReference type="NCBI Taxonomy" id="1381693"/>
    <lineage>
        <taxon>Eukaryota</taxon>
        <taxon>Sar</taxon>
        <taxon>Alveolata</taxon>
        <taxon>Dinophyceae</taxon>
        <taxon>Suessiales</taxon>
        <taxon>Symbiodiniaceae</taxon>
        <taxon>Durusdinium</taxon>
    </lineage>
</organism>
<protein>
    <submittedName>
        <fullName evidence="1">Uncharacterized protein</fullName>
    </submittedName>
</protein>
<gene>
    <name evidence="1" type="ORF">CCMP2556_LOCUS22427</name>
</gene>
<evidence type="ECO:0000313" key="2">
    <source>
        <dbReference type="Proteomes" id="UP001642484"/>
    </source>
</evidence>
<comment type="caution">
    <text evidence="1">The sequence shown here is derived from an EMBL/GenBank/DDBJ whole genome shotgun (WGS) entry which is preliminary data.</text>
</comment>
<sequence length="325" mass="36210">MTRSSLTQVLTHFSNIDHSIARNSTILWQRFITNTCPNLVSCGVRTRRVKNSDWSRARLAISDSRLHIARARCPKPLSLRGLFLGPRTFGFRCMHFQEFMGHHAGLTITSLAHGSLESYATTRSRAPPFWPGLGPPIDGFGFVFMPKFSQMYLAALSVTQKPYGLSRHATVAEPRTCLVADPRGYLRVTRSQQHTIPKGARIVAVVDPEGEEIDLDDSCWASESELELGSKVLLEAVDHQWNTMSDEPWVPQLRSIMDIILGKEVMSGANDKVIWDVLEEPEREEPSCLARLGATVFGHEMMGLHSTVAAIARHSRLGDESESSS</sequence>
<name>A0ABP0LRZ7_9DINO</name>